<proteinExistence type="predicted"/>
<sequence>EPVVPEAATSAPEDVEMGDGAAEAKEEGRQEREAEDVQGEMKREGEAGGIN</sequence>
<reference evidence="2" key="2">
    <citation type="submission" date="2021-08" db="EMBL/GenBank/DDBJ databases">
        <authorList>
            <person name="Gostincar C."/>
            <person name="Sun X."/>
            <person name="Song Z."/>
            <person name="Gunde-Cimerman N."/>
        </authorList>
    </citation>
    <scope>NUCLEOTIDE SEQUENCE</scope>
    <source>
        <strain evidence="2">EXF-9911</strain>
    </source>
</reference>
<protein>
    <submittedName>
        <fullName evidence="2">Uncharacterized protein</fullName>
    </submittedName>
</protein>
<feature type="region of interest" description="Disordered" evidence="1">
    <location>
        <begin position="1"/>
        <end position="51"/>
    </location>
</feature>
<feature type="compositionally biased region" description="Basic and acidic residues" evidence="1">
    <location>
        <begin position="39"/>
        <end position="51"/>
    </location>
</feature>
<dbReference type="AlphaFoldDB" id="A0A9P8J1B5"/>
<organism evidence="2 3">
    <name type="scientific">Aureobasidium melanogenum</name>
    <name type="common">Aureobasidium pullulans var. melanogenum</name>
    <dbReference type="NCBI Taxonomy" id="46634"/>
    <lineage>
        <taxon>Eukaryota</taxon>
        <taxon>Fungi</taxon>
        <taxon>Dikarya</taxon>
        <taxon>Ascomycota</taxon>
        <taxon>Pezizomycotina</taxon>
        <taxon>Dothideomycetes</taxon>
        <taxon>Dothideomycetidae</taxon>
        <taxon>Dothideales</taxon>
        <taxon>Saccotheciaceae</taxon>
        <taxon>Aureobasidium</taxon>
    </lineage>
</organism>
<accession>A0A9P8J1B5</accession>
<evidence type="ECO:0000313" key="3">
    <source>
        <dbReference type="Proteomes" id="UP000779574"/>
    </source>
</evidence>
<feature type="non-terminal residue" evidence="2">
    <location>
        <position position="51"/>
    </location>
</feature>
<dbReference type="Proteomes" id="UP000779574">
    <property type="component" value="Unassembled WGS sequence"/>
</dbReference>
<evidence type="ECO:0000313" key="2">
    <source>
        <dbReference type="EMBL" id="KAG9680416.1"/>
    </source>
</evidence>
<feature type="non-terminal residue" evidence="2">
    <location>
        <position position="1"/>
    </location>
</feature>
<reference evidence="2" key="1">
    <citation type="journal article" date="2021" name="J Fungi (Basel)">
        <title>Virulence traits and population genomics of the black yeast Aureobasidium melanogenum.</title>
        <authorList>
            <person name="Cernosa A."/>
            <person name="Sun X."/>
            <person name="Gostincar C."/>
            <person name="Fang C."/>
            <person name="Gunde-Cimerman N."/>
            <person name="Song Z."/>
        </authorList>
    </citation>
    <scope>NUCLEOTIDE SEQUENCE</scope>
    <source>
        <strain evidence="2">EXF-9911</strain>
    </source>
</reference>
<comment type="caution">
    <text evidence="2">The sequence shown here is derived from an EMBL/GenBank/DDBJ whole genome shotgun (WGS) entry which is preliminary data.</text>
</comment>
<name>A0A9P8J1B5_AURME</name>
<evidence type="ECO:0000256" key="1">
    <source>
        <dbReference type="SAM" id="MobiDB-lite"/>
    </source>
</evidence>
<gene>
    <name evidence="2" type="ORF">KCU76_g15172</name>
</gene>
<dbReference type="EMBL" id="JAHFXF010000973">
    <property type="protein sequence ID" value="KAG9680416.1"/>
    <property type="molecule type" value="Genomic_DNA"/>
</dbReference>
<feature type="compositionally biased region" description="Basic and acidic residues" evidence="1">
    <location>
        <begin position="22"/>
        <end position="32"/>
    </location>
</feature>